<evidence type="ECO:0000313" key="1">
    <source>
        <dbReference type="EMBL" id="TWU54748.1"/>
    </source>
</evidence>
<accession>A0A5C6F041</accession>
<gene>
    <name evidence="1" type="ORF">Poly51_34670</name>
</gene>
<dbReference type="AlphaFoldDB" id="A0A5C6F041"/>
<organism evidence="1 2">
    <name type="scientific">Rubripirellula tenax</name>
    <dbReference type="NCBI Taxonomy" id="2528015"/>
    <lineage>
        <taxon>Bacteria</taxon>
        <taxon>Pseudomonadati</taxon>
        <taxon>Planctomycetota</taxon>
        <taxon>Planctomycetia</taxon>
        <taxon>Pirellulales</taxon>
        <taxon>Pirellulaceae</taxon>
        <taxon>Rubripirellula</taxon>
    </lineage>
</organism>
<keyword evidence="2" id="KW-1185">Reference proteome</keyword>
<name>A0A5C6F041_9BACT</name>
<dbReference type="Proteomes" id="UP000318288">
    <property type="component" value="Unassembled WGS sequence"/>
</dbReference>
<dbReference type="EMBL" id="SJPW01000004">
    <property type="protein sequence ID" value="TWU54748.1"/>
    <property type="molecule type" value="Genomic_DNA"/>
</dbReference>
<evidence type="ECO:0000313" key="2">
    <source>
        <dbReference type="Proteomes" id="UP000318288"/>
    </source>
</evidence>
<sequence>MHLCRRPAIATFLVALILVGYQRRTARAASVMPRIMTDSVASSKAYAK</sequence>
<comment type="caution">
    <text evidence="1">The sequence shown here is derived from an EMBL/GenBank/DDBJ whole genome shotgun (WGS) entry which is preliminary data.</text>
</comment>
<protein>
    <submittedName>
        <fullName evidence="1">Uncharacterized protein</fullName>
    </submittedName>
</protein>
<proteinExistence type="predicted"/>
<reference evidence="1 2" key="1">
    <citation type="submission" date="2019-02" db="EMBL/GenBank/DDBJ databases">
        <title>Deep-cultivation of Planctomycetes and their phenomic and genomic characterization uncovers novel biology.</title>
        <authorList>
            <person name="Wiegand S."/>
            <person name="Jogler M."/>
            <person name="Boedeker C."/>
            <person name="Pinto D."/>
            <person name="Vollmers J."/>
            <person name="Rivas-Marin E."/>
            <person name="Kohn T."/>
            <person name="Peeters S.H."/>
            <person name="Heuer A."/>
            <person name="Rast P."/>
            <person name="Oberbeckmann S."/>
            <person name="Bunk B."/>
            <person name="Jeske O."/>
            <person name="Meyerdierks A."/>
            <person name="Storesund J.E."/>
            <person name="Kallscheuer N."/>
            <person name="Luecker S."/>
            <person name="Lage O.M."/>
            <person name="Pohl T."/>
            <person name="Merkel B.J."/>
            <person name="Hornburger P."/>
            <person name="Mueller R.-W."/>
            <person name="Bruemmer F."/>
            <person name="Labrenz M."/>
            <person name="Spormann A.M."/>
            <person name="Op Den Camp H."/>
            <person name="Overmann J."/>
            <person name="Amann R."/>
            <person name="Jetten M.S.M."/>
            <person name="Mascher T."/>
            <person name="Medema M.H."/>
            <person name="Devos D.P."/>
            <person name="Kaster A.-K."/>
            <person name="Ovreas L."/>
            <person name="Rohde M."/>
            <person name="Galperin M.Y."/>
            <person name="Jogler C."/>
        </authorList>
    </citation>
    <scope>NUCLEOTIDE SEQUENCE [LARGE SCALE GENOMIC DNA]</scope>
    <source>
        <strain evidence="1 2">Poly51</strain>
    </source>
</reference>